<dbReference type="GO" id="GO:0051537">
    <property type="term" value="F:2 iron, 2 sulfur cluster binding"/>
    <property type="evidence" value="ECO:0007669"/>
    <property type="project" value="InterPro"/>
</dbReference>
<evidence type="ECO:0000313" key="6">
    <source>
        <dbReference type="Proteomes" id="UP000190140"/>
    </source>
</evidence>
<dbReference type="SUPFAM" id="SSF63380">
    <property type="entry name" value="Riboflavin synthase domain-like"/>
    <property type="match status" value="1"/>
</dbReference>
<dbReference type="Gene3D" id="3.10.20.30">
    <property type="match status" value="1"/>
</dbReference>
<dbReference type="PANTHER" id="PTHR43513">
    <property type="entry name" value="DIHYDROOROTATE DEHYDROGENASE B (NAD(+)), ELECTRON TRANSFER SUBUNIT"/>
    <property type="match status" value="1"/>
</dbReference>
<accession>A0A1V4IBL8</accession>
<dbReference type="SUPFAM" id="SSF54292">
    <property type="entry name" value="2Fe-2S ferredoxin-like"/>
    <property type="match status" value="1"/>
</dbReference>
<dbReference type="EMBL" id="MZGW01000001">
    <property type="protein sequence ID" value="OPJ57254.1"/>
    <property type="molecule type" value="Genomic_DNA"/>
</dbReference>
<dbReference type="InterPro" id="IPR039261">
    <property type="entry name" value="FNR_nucleotide-bd"/>
</dbReference>
<evidence type="ECO:0000256" key="1">
    <source>
        <dbReference type="ARBA" id="ARBA00001927"/>
    </source>
</evidence>
<evidence type="ECO:0000313" key="5">
    <source>
        <dbReference type="EMBL" id="OPJ57254.1"/>
    </source>
</evidence>
<comment type="caution">
    <text evidence="5">The sequence shown here is derived from an EMBL/GenBank/DDBJ whole genome shotgun (WGS) entry which is preliminary data.</text>
</comment>
<dbReference type="InterPro" id="IPR025192">
    <property type="entry name" value="Succ_DH/fum_Rdtase_N"/>
</dbReference>
<evidence type="ECO:0000259" key="4">
    <source>
        <dbReference type="Pfam" id="PF13085"/>
    </source>
</evidence>
<feature type="domain" description="Succinate dehydogenase/fumarate reductase N-terminal" evidence="4">
    <location>
        <begin position="255"/>
        <end position="306"/>
    </location>
</feature>
<dbReference type="NCBIfam" id="NF004470">
    <property type="entry name" value="PRK05802.1"/>
    <property type="match status" value="1"/>
</dbReference>
<dbReference type="AlphaFoldDB" id="A0A1V4IBL8"/>
<dbReference type="InterPro" id="IPR017938">
    <property type="entry name" value="Riboflavin_synthase-like_b-brl"/>
</dbReference>
<dbReference type="InterPro" id="IPR006058">
    <property type="entry name" value="2Fe2S_fd_BS"/>
</dbReference>
<proteinExistence type="inferred from homology"/>
<evidence type="ECO:0000256" key="3">
    <source>
        <dbReference type="ARBA" id="ARBA00034078"/>
    </source>
</evidence>
<dbReference type="OrthoDB" id="1704963at2"/>
<protein>
    <submittedName>
        <fullName evidence="5">Dihydroorotate dehydrogenase B, electron transfer subunit</fullName>
    </submittedName>
</protein>
<dbReference type="PROSITE" id="PS00197">
    <property type="entry name" value="2FE2S_FER_1"/>
    <property type="match status" value="1"/>
</dbReference>
<sequence length="316" mass="35786">MKPNVCVDAGSEYCPCYLAETKDCILCSHLKGDKVCDCLWQGVCIYNKFIKNNEKAMEFKKDILVDIKDCYEILDNVYLLELNIPKELGEELINPGSYVFLRGGEKVEEKFNIPISVTDVDLKQNILKVVVAIRGPKTKEILRSKKIYIRAPYKNGIFGLKYLKMLQDSKALLLSAGIAQVTLIKIIKQLLKNNNEVVVIIDKNKRRVEYIENYILSNKHIKFMHLDFNTDIETIKNEINDNVKLVYSGGSNTFNKKVMDIVDSIDESISLVISNNNLMCCGEGICGACAVKINDQVVKACKTQIEPRLYLKGALK</sequence>
<organism evidence="5 6">
    <name type="scientific">Alkalithermobacter paradoxus</name>
    <dbReference type="NCBI Taxonomy" id="29349"/>
    <lineage>
        <taxon>Bacteria</taxon>
        <taxon>Bacillati</taxon>
        <taxon>Bacillota</taxon>
        <taxon>Clostridia</taxon>
        <taxon>Peptostreptococcales</taxon>
        <taxon>Tepidibacteraceae</taxon>
        <taxon>Alkalithermobacter</taxon>
    </lineage>
</organism>
<dbReference type="RefSeq" id="WP_079410944.1">
    <property type="nucleotide sequence ID" value="NZ_MZGW01000001.1"/>
</dbReference>
<dbReference type="STRING" id="29349.CLOTH_05370"/>
<comment type="cofactor">
    <cofactor evidence="3">
        <name>[2Fe-2S] cluster</name>
        <dbReference type="ChEBI" id="CHEBI:190135"/>
    </cofactor>
</comment>
<evidence type="ECO:0000256" key="2">
    <source>
        <dbReference type="ARBA" id="ARBA00009433"/>
    </source>
</evidence>
<reference evidence="5 6" key="1">
    <citation type="submission" date="2017-03" db="EMBL/GenBank/DDBJ databases">
        <title>Genome sequence of Clostridium thermoalcaliphilum DSM 7309.</title>
        <authorList>
            <person name="Poehlein A."/>
            <person name="Daniel R."/>
        </authorList>
    </citation>
    <scope>NUCLEOTIDE SEQUENCE [LARGE SCALE GENOMIC DNA]</scope>
    <source>
        <strain evidence="5 6">DSM 7309</strain>
    </source>
</reference>
<dbReference type="PANTHER" id="PTHR43513:SF3">
    <property type="entry name" value="DIHYDROOROTATE DEHYDROGENASE B (NAD(+)), ELECTRON TRANSFER SUBUNIT-RELATED"/>
    <property type="match status" value="1"/>
</dbReference>
<dbReference type="Pfam" id="PF13085">
    <property type="entry name" value="Fer2_3"/>
    <property type="match status" value="1"/>
</dbReference>
<dbReference type="SUPFAM" id="SSF52343">
    <property type="entry name" value="Ferredoxin reductase-like, C-terminal NADP-linked domain"/>
    <property type="match status" value="1"/>
</dbReference>
<dbReference type="GO" id="GO:0009055">
    <property type="term" value="F:electron transfer activity"/>
    <property type="evidence" value="ECO:0007669"/>
    <property type="project" value="InterPro"/>
</dbReference>
<gene>
    <name evidence="5" type="primary">pyrK_1</name>
    <name evidence="5" type="ORF">CLOTH_05370</name>
</gene>
<dbReference type="Proteomes" id="UP000190140">
    <property type="component" value="Unassembled WGS sequence"/>
</dbReference>
<name>A0A1V4IBL8_9FIRM</name>
<dbReference type="InterPro" id="IPR012675">
    <property type="entry name" value="Beta-grasp_dom_sf"/>
</dbReference>
<keyword evidence="6" id="KW-1185">Reference proteome</keyword>
<dbReference type="Gene3D" id="2.40.30.10">
    <property type="entry name" value="Translation factors"/>
    <property type="match status" value="1"/>
</dbReference>
<dbReference type="InterPro" id="IPR036010">
    <property type="entry name" value="2Fe-2S_ferredoxin-like_sf"/>
</dbReference>
<comment type="similarity">
    <text evidence="2">Belongs to the succinate dehydrogenase/fumarate reductase iron-sulfur protein family.</text>
</comment>
<comment type="cofactor">
    <cofactor evidence="1">
        <name>[3Fe-4S] cluster</name>
        <dbReference type="ChEBI" id="CHEBI:21137"/>
    </cofactor>
</comment>
<dbReference type="InterPro" id="IPR050353">
    <property type="entry name" value="PyrK_electron_transfer"/>
</dbReference>